<reference evidence="1 2" key="1">
    <citation type="journal article" date="2018" name="Sci. Rep.">
        <title>Genomic signatures of local adaptation to the degree of environmental predictability in rotifers.</title>
        <authorList>
            <person name="Franch-Gras L."/>
            <person name="Hahn C."/>
            <person name="Garcia-Roger E.M."/>
            <person name="Carmona M.J."/>
            <person name="Serra M."/>
            <person name="Gomez A."/>
        </authorList>
    </citation>
    <scope>NUCLEOTIDE SEQUENCE [LARGE SCALE GENOMIC DNA]</scope>
    <source>
        <strain evidence="1">HYR1</strain>
    </source>
</reference>
<accession>A0A3M7QRS6</accession>
<sequence>MTTSVRYNIPYATLHNRLHKKYIKPGFGKDSSPWISADIKCDLCDLGHGIHFPFIRDLVSNYLITNKILNRLKNNTPALSLLILFRPKINFGTKWLKPLLIEKIKENTTLHSDPGLKYWHGSVLKDFRIINISNE</sequence>
<proteinExistence type="predicted"/>
<gene>
    <name evidence="1" type="ORF">BpHYR1_018827</name>
</gene>
<comment type="caution">
    <text evidence="1">The sequence shown here is derived from an EMBL/GenBank/DDBJ whole genome shotgun (WGS) entry which is preliminary data.</text>
</comment>
<name>A0A3M7QRS6_BRAPC</name>
<dbReference type="Proteomes" id="UP000276133">
    <property type="component" value="Unassembled WGS sequence"/>
</dbReference>
<keyword evidence="2" id="KW-1185">Reference proteome</keyword>
<protein>
    <submittedName>
        <fullName evidence="1">Uncharacterized protein</fullName>
    </submittedName>
</protein>
<evidence type="ECO:0000313" key="1">
    <source>
        <dbReference type="EMBL" id="RNA13781.1"/>
    </source>
</evidence>
<dbReference type="AlphaFoldDB" id="A0A3M7QRS6"/>
<dbReference type="EMBL" id="REGN01005332">
    <property type="protein sequence ID" value="RNA13781.1"/>
    <property type="molecule type" value="Genomic_DNA"/>
</dbReference>
<evidence type="ECO:0000313" key="2">
    <source>
        <dbReference type="Proteomes" id="UP000276133"/>
    </source>
</evidence>
<organism evidence="1 2">
    <name type="scientific">Brachionus plicatilis</name>
    <name type="common">Marine rotifer</name>
    <name type="synonym">Brachionus muelleri</name>
    <dbReference type="NCBI Taxonomy" id="10195"/>
    <lineage>
        <taxon>Eukaryota</taxon>
        <taxon>Metazoa</taxon>
        <taxon>Spiralia</taxon>
        <taxon>Gnathifera</taxon>
        <taxon>Rotifera</taxon>
        <taxon>Eurotatoria</taxon>
        <taxon>Monogononta</taxon>
        <taxon>Pseudotrocha</taxon>
        <taxon>Ploima</taxon>
        <taxon>Brachionidae</taxon>
        <taxon>Brachionus</taxon>
    </lineage>
</organism>